<keyword evidence="2" id="KW-1185">Reference proteome</keyword>
<dbReference type="Proteomes" id="UP000607653">
    <property type="component" value="Unassembled WGS sequence"/>
</dbReference>
<dbReference type="EMBL" id="DUZY01000003">
    <property type="protein sequence ID" value="DAD33801.1"/>
    <property type="molecule type" value="Genomic_DNA"/>
</dbReference>
<evidence type="ECO:0000313" key="1">
    <source>
        <dbReference type="EMBL" id="DAD33801.1"/>
    </source>
</evidence>
<organism evidence="1 2">
    <name type="scientific">Nelumbo nucifera</name>
    <name type="common">Sacred lotus</name>
    <dbReference type="NCBI Taxonomy" id="4432"/>
    <lineage>
        <taxon>Eukaryota</taxon>
        <taxon>Viridiplantae</taxon>
        <taxon>Streptophyta</taxon>
        <taxon>Embryophyta</taxon>
        <taxon>Tracheophyta</taxon>
        <taxon>Spermatophyta</taxon>
        <taxon>Magnoliopsida</taxon>
        <taxon>Proteales</taxon>
        <taxon>Nelumbonaceae</taxon>
        <taxon>Nelumbo</taxon>
    </lineage>
</organism>
<comment type="caution">
    <text evidence="1">The sequence shown here is derived from an EMBL/GenBank/DDBJ whole genome shotgun (WGS) entry which is preliminary data.</text>
</comment>
<accession>A0A822YQB9</accession>
<evidence type="ECO:0000313" key="2">
    <source>
        <dbReference type="Proteomes" id="UP000607653"/>
    </source>
</evidence>
<gene>
    <name evidence="1" type="ORF">HUJ06_012652</name>
</gene>
<protein>
    <submittedName>
        <fullName evidence="1">Uncharacterized protein</fullName>
    </submittedName>
</protein>
<dbReference type="AlphaFoldDB" id="A0A822YQB9"/>
<name>A0A822YQB9_NELNU</name>
<sequence length="94" mass="10903">MYCGWSPVSGWEVVILWYDRQEHLYGKQLGYWMGQRTLKISDMAITNDGKLIITMCRETVILLLDREAKVERLIEEGQPIATFSLSRDGRFFAG</sequence>
<dbReference type="SUPFAM" id="SSF82171">
    <property type="entry name" value="DPP6 N-terminal domain-like"/>
    <property type="match status" value="1"/>
</dbReference>
<reference evidence="1 2" key="1">
    <citation type="journal article" date="2020" name="Mol. Biol. Evol.">
        <title>Distinct Expression and Methylation Patterns for Genes with Different Fates following a Single Whole-Genome Duplication in Flowering Plants.</title>
        <authorList>
            <person name="Shi T."/>
            <person name="Rahmani R.S."/>
            <person name="Gugger P.F."/>
            <person name="Wang M."/>
            <person name="Li H."/>
            <person name="Zhang Y."/>
            <person name="Li Z."/>
            <person name="Wang Q."/>
            <person name="Van de Peer Y."/>
            <person name="Marchal K."/>
            <person name="Chen J."/>
        </authorList>
    </citation>
    <scope>NUCLEOTIDE SEQUENCE [LARGE SCALE GENOMIC DNA]</scope>
    <source>
        <tissue evidence="1">Leaf</tissue>
    </source>
</reference>
<proteinExistence type="predicted"/>